<evidence type="ECO:0000256" key="5">
    <source>
        <dbReference type="ARBA" id="ARBA00023136"/>
    </source>
</evidence>
<evidence type="ECO:0000313" key="9">
    <source>
        <dbReference type="Proteomes" id="UP000703269"/>
    </source>
</evidence>
<gene>
    <name evidence="8" type="ORF">PsYK624_016970</name>
</gene>
<feature type="transmembrane region" description="Helical" evidence="7">
    <location>
        <begin position="146"/>
        <end position="164"/>
    </location>
</feature>
<dbReference type="FunFam" id="1.20.1070.10:FF:000160">
    <property type="entry name" value="Related to Opsin-1"/>
    <property type="match status" value="1"/>
</dbReference>
<organism evidence="8 9">
    <name type="scientific">Phanerochaete sordida</name>
    <dbReference type="NCBI Taxonomy" id="48140"/>
    <lineage>
        <taxon>Eukaryota</taxon>
        <taxon>Fungi</taxon>
        <taxon>Dikarya</taxon>
        <taxon>Basidiomycota</taxon>
        <taxon>Agaricomycotina</taxon>
        <taxon>Agaricomycetes</taxon>
        <taxon>Polyporales</taxon>
        <taxon>Phanerochaetaceae</taxon>
        <taxon>Phanerochaete</taxon>
    </lineage>
</organism>
<dbReference type="EMBL" id="BPQB01000002">
    <property type="protein sequence ID" value="GJE85618.1"/>
    <property type="molecule type" value="Genomic_DNA"/>
</dbReference>
<feature type="transmembrane region" description="Helical" evidence="7">
    <location>
        <begin position="185"/>
        <end position="203"/>
    </location>
</feature>
<evidence type="ECO:0000256" key="7">
    <source>
        <dbReference type="SAM" id="Phobius"/>
    </source>
</evidence>
<evidence type="ECO:0000256" key="2">
    <source>
        <dbReference type="ARBA" id="ARBA00008130"/>
    </source>
</evidence>
<evidence type="ECO:0000313" key="8">
    <source>
        <dbReference type="EMBL" id="GJE85618.1"/>
    </source>
</evidence>
<comment type="caution">
    <text evidence="8">The sequence shown here is derived from an EMBL/GenBank/DDBJ whole genome shotgun (WGS) entry which is preliminary data.</text>
</comment>
<dbReference type="AlphaFoldDB" id="A0A9P3L937"/>
<name>A0A9P3L937_9APHY</name>
<evidence type="ECO:0000256" key="1">
    <source>
        <dbReference type="ARBA" id="ARBA00004141"/>
    </source>
</evidence>
<comment type="similarity">
    <text evidence="2">Belongs to the archaeal/bacterial/fungal opsin family.</text>
</comment>
<evidence type="ECO:0000256" key="4">
    <source>
        <dbReference type="ARBA" id="ARBA00022989"/>
    </source>
</evidence>
<keyword evidence="8" id="KW-0675">Receptor</keyword>
<keyword evidence="4 7" id="KW-1133">Transmembrane helix</keyword>
<evidence type="ECO:0000256" key="3">
    <source>
        <dbReference type="ARBA" id="ARBA00022692"/>
    </source>
</evidence>
<evidence type="ECO:0000256" key="6">
    <source>
        <dbReference type="SAM" id="MobiDB-lite"/>
    </source>
</evidence>
<comment type="subcellular location">
    <subcellularLocation>
        <location evidence="1">Membrane</location>
        <topology evidence="1">Multi-pass membrane protein</topology>
    </subcellularLocation>
</comment>
<feature type="transmembrane region" description="Helical" evidence="7">
    <location>
        <begin position="95"/>
        <end position="113"/>
    </location>
</feature>
<sequence>MGAVDVNPPNAQIHITNHASDWLWSVFSVMTVSMVGMLVWSHMRPRGTRFFHNVALIILFVSTLTYLALASDLGATPIQTEFRAQGTRQIFYVRYIQWFINFPLLLILMLFATGLAMTEILTTAFFAWIVVVCGLVGALIQSSYKWGFFTFGLVAMFYIWTVLLGHGPRTTFNAGPGMRTGYIRGSGVITLLLLLYPICWACSEGGNVISPTSEAVWYGVLDLLLGPFYLLYFIFSLRNVDYAAFGLQSWKYSDTYNGGGYGVGHGVGAAPATAAATGAGLGATSATHRAKAAEAGIPANEAVPTAATTSPAVGAPAATTAPATAEPTTGTVGGPNAANAV</sequence>
<dbReference type="PANTHER" id="PTHR28286">
    <property type="match status" value="1"/>
</dbReference>
<dbReference type="SUPFAM" id="SSF81321">
    <property type="entry name" value="Family A G protein-coupled receptor-like"/>
    <property type="match status" value="1"/>
</dbReference>
<dbReference type="OrthoDB" id="536545at2759"/>
<feature type="transmembrane region" description="Helical" evidence="7">
    <location>
        <begin position="120"/>
        <end position="140"/>
    </location>
</feature>
<dbReference type="PANTHER" id="PTHR28286:SF1">
    <property type="entry name" value="30 KDA HEAT SHOCK PROTEIN-RELATED"/>
    <property type="match status" value="1"/>
</dbReference>
<dbReference type="SMART" id="SM01021">
    <property type="entry name" value="Bac_rhodopsin"/>
    <property type="match status" value="1"/>
</dbReference>
<dbReference type="CDD" id="cd15239">
    <property type="entry name" value="7tm_YRO2_fungal-like"/>
    <property type="match status" value="1"/>
</dbReference>
<feature type="transmembrane region" description="Helical" evidence="7">
    <location>
        <begin position="215"/>
        <end position="235"/>
    </location>
</feature>
<dbReference type="Gene3D" id="1.20.1070.10">
    <property type="entry name" value="Rhodopsin 7-helix transmembrane proteins"/>
    <property type="match status" value="1"/>
</dbReference>
<dbReference type="GO" id="GO:0005886">
    <property type="term" value="C:plasma membrane"/>
    <property type="evidence" value="ECO:0007669"/>
    <property type="project" value="TreeGrafter"/>
</dbReference>
<feature type="transmembrane region" description="Helical" evidence="7">
    <location>
        <begin position="22"/>
        <end position="41"/>
    </location>
</feature>
<dbReference type="Pfam" id="PF01036">
    <property type="entry name" value="Bac_rhodopsin"/>
    <property type="match status" value="1"/>
</dbReference>
<dbReference type="PRINTS" id="PR00251">
    <property type="entry name" value="BACTRLOPSIN"/>
</dbReference>
<feature type="transmembrane region" description="Helical" evidence="7">
    <location>
        <begin position="53"/>
        <end position="75"/>
    </location>
</feature>
<feature type="compositionally biased region" description="Low complexity" evidence="6">
    <location>
        <begin position="308"/>
        <end position="330"/>
    </location>
</feature>
<reference evidence="8 9" key="1">
    <citation type="submission" date="2021-08" db="EMBL/GenBank/DDBJ databases">
        <title>Draft Genome Sequence of Phanerochaete sordida strain YK-624.</title>
        <authorList>
            <person name="Mori T."/>
            <person name="Dohra H."/>
            <person name="Suzuki T."/>
            <person name="Kawagishi H."/>
            <person name="Hirai H."/>
        </authorList>
    </citation>
    <scope>NUCLEOTIDE SEQUENCE [LARGE SCALE GENOMIC DNA]</scope>
    <source>
        <strain evidence="8 9">YK-624</strain>
    </source>
</reference>
<keyword evidence="3 7" id="KW-0812">Transmembrane</keyword>
<proteinExistence type="inferred from homology"/>
<feature type="region of interest" description="Disordered" evidence="6">
    <location>
        <begin position="308"/>
        <end position="341"/>
    </location>
</feature>
<accession>A0A9P3L937</accession>
<keyword evidence="5 7" id="KW-0472">Membrane</keyword>
<dbReference type="Proteomes" id="UP000703269">
    <property type="component" value="Unassembled WGS sequence"/>
</dbReference>
<dbReference type="GO" id="GO:0005783">
    <property type="term" value="C:endoplasmic reticulum"/>
    <property type="evidence" value="ECO:0007669"/>
    <property type="project" value="TreeGrafter"/>
</dbReference>
<keyword evidence="9" id="KW-1185">Reference proteome</keyword>
<dbReference type="InterPro" id="IPR001425">
    <property type="entry name" value="Arc/bac/fun_rhodopsins"/>
</dbReference>
<protein>
    <submittedName>
        <fullName evidence="8">Family A G protein-coupled receptor-like protein</fullName>
    </submittedName>
</protein>
<dbReference type="InterPro" id="IPR043476">
    <property type="entry name" value="Yro2-like_7TM"/>
</dbReference>